<protein>
    <submittedName>
        <fullName evidence="1">Uncharacterized protein</fullName>
    </submittedName>
</protein>
<accession>A0A0B4ENB7</accession>
<dbReference type="EMBL" id="AUZI01000023">
    <property type="protein sequence ID" value="KID48420.1"/>
    <property type="molecule type" value="Genomic_DNA"/>
</dbReference>
<name>A0A0B4ENB7_9FUSO</name>
<dbReference type="Proteomes" id="UP000031184">
    <property type="component" value="Unassembled WGS sequence"/>
</dbReference>
<gene>
    <name evidence="1" type="ORF">C095_09090</name>
</gene>
<proteinExistence type="predicted"/>
<organism evidence="1 2">
    <name type="scientific">Fusobacterium necrophorum subsp. funduliforme B35</name>
    <dbReference type="NCBI Taxonomy" id="1226633"/>
    <lineage>
        <taxon>Bacteria</taxon>
        <taxon>Fusobacteriati</taxon>
        <taxon>Fusobacteriota</taxon>
        <taxon>Fusobacteriia</taxon>
        <taxon>Fusobacteriales</taxon>
        <taxon>Fusobacteriaceae</taxon>
        <taxon>Fusobacterium</taxon>
    </lineage>
</organism>
<sequence length="172" mass="21194">MKVYEIKIKVFILSSIKLEQTLEKISMFIDMCMAEENIWLEYHKSKQYKEYTFSSFFPLEKEKKYLKDKVYTFKIRTINEKLAKYLYETLSKFRNNDMQGLTSEIKILQKKMLKKIYSITPILMKSDGGYWKYCMSFEEFEKRLQVNCIKKWRYFCNILKDEKIWIWKFTQV</sequence>
<dbReference type="AlphaFoldDB" id="A0A0B4ENB7"/>
<reference evidence="1 2" key="1">
    <citation type="submission" date="2013-08" db="EMBL/GenBank/DDBJ databases">
        <title>An opportunistic ruminal bacterium that causes liver abscesses in cattle.</title>
        <authorList>
            <person name="Benahmed F.H."/>
            <person name="Rasmussen M."/>
            <person name="Harbottle H."/>
            <person name="Soppet D."/>
            <person name="Nagaraja T.G."/>
            <person name="Davidson M."/>
        </authorList>
    </citation>
    <scope>NUCLEOTIDE SEQUENCE [LARGE SCALE GENOMIC DNA]</scope>
    <source>
        <strain evidence="1 2">B35</strain>
    </source>
</reference>
<dbReference type="PATRIC" id="fig|1226633.4.peg.1836"/>
<comment type="caution">
    <text evidence="1">The sequence shown here is derived from an EMBL/GenBank/DDBJ whole genome shotgun (WGS) entry which is preliminary data.</text>
</comment>
<evidence type="ECO:0000313" key="1">
    <source>
        <dbReference type="EMBL" id="KID48420.1"/>
    </source>
</evidence>
<evidence type="ECO:0000313" key="2">
    <source>
        <dbReference type="Proteomes" id="UP000031184"/>
    </source>
</evidence>